<dbReference type="SUPFAM" id="SSF55729">
    <property type="entry name" value="Acyl-CoA N-acyltransferases (Nat)"/>
    <property type="match status" value="1"/>
</dbReference>
<protein>
    <submittedName>
        <fullName evidence="2">GNAT family N-acetyltransferase</fullName>
    </submittedName>
</protein>
<feature type="domain" description="N-acetyltransferase" evidence="1">
    <location>
        <begin position="15"/>
        <end position="178"/>
    </location>
</feature>
<dbReference type="EMBL" id="JADKGY010000035">
    <property type="protein sequence ID" value="MBK9985314.1"/>
    <property type="molecule type" value="Genomic_DNA"/>
</dbReference>
<evidence type="ECO:0000259" key="1">
    <source>
        <dbReference type="PROSITE" id="PS51186"/>
    </source>
</evidence>
<dbReference type="GO" id="GO:0016747">
    <property type="term" value="F:acyltransferase activity, transferring groups other than amino-acyl groups"/>
    <property type="evidence" value="ECO:0007669"/>
    <property type="project" value="InterPro"/>
</dbReference>
<dbReference type="Pfam" id="PF00583">
    <property type="entry name" value="Acetyltransf_1"/>
    <property type="match status" value="1"/>
</dbReference>
<dbReference type="InterPro" id="IPR016181">
    <property type="entry name" value="Acyl_CoA_acyltransferase"/>
</dbReference>
<organism evidence="2 3">
    <name type="scientific">Candidatus Opimibacter skivensis</name>
    <dbReference type="NCBI Taxonomy" id="2982028"/>
    <lineage>
        <taxon>Bacteria</taxon>
        <taxon>Pseudomonadati</taxon>
        <taxon>Bacteroidota</taxon>
        <taxon>Saprospiria</taxon>
        <taxon>Saprospirales</taxon>
        <taxon>Saprospiraceae</taxon>
        <taxon>Candidatus Opimibacter</taxon>
    </lineage>
</organism>
<gene>
    <name evidence="2" type="ORF">IPP15_23745</name>
</gene>
<accession>A0A9D7XQ68</accession>
<name>A0A9D7XQ68_9BACT</name>
<sequence>MTEFRYIPVDESNWTDLEKLFESKGGPHNCWCMVWRNMNEGTDRANKTDKKKSLKNYVTNQNPVGLLCYDNSEVVAWCSIAPRESYRELSGDSSLHNVWSLVCFFIKREYRQKGITEELIEQAIKYAKDNGAKYVEAYPVDPESPSYRFMGFKPIFDKAGFDFKHKAGQRRYVMTITL</sequence>
<comment type="caution">
    <text evidence="2">The sequence shown here is derived from an EMBL/GenBank/DDBJ whole genome shotgun (WGS) entry which is preliminary data.</text>
</comment>
<dbReference type="InterPro" id="IPR000182">
    <property type="entry name" value="GNAT_dom"/>
</dbReference>
<dbReference type="Gene3D" id="3.40.630.30">
    <property type="match status" value="1"/>
</dbReference>
<evidence type="ECO:0000313" key="3">
    <source>
        <dbReference type="Proteomes" id="UP000808337"/>
    </source>
</evidence>
<dbReference type="Proteomes" id="UP000808337">
    <property type="component" value="Unassembled WGS sequence"/>
</dbReference>
<proteinExistence type="predicted"/>
<reference evidence="2 3" key="1">
    <citation type="submission" date="2020-10" db="EMBL/GenBank/DDBJ databases">
        <title>Connecting structure to function with the recovery of over 1000 high-quality activated sludge metagenome-assembled genomes encoding full-length rRNA genes using long-read sequencing.</title>
        <authorList>
            <person name="Singleton C.M."/>
            <person name="Petriglieri F."/>
            <person name="Kristensen J.M."/>
            <person name="Kirkegaard R.H."/>
            <person name="Michaelsen T.Y."/>
            <person name="Andersen M.H."/>
            <person name="Karst S.M."/>
            <person name="Dueholm M.S."/>
            <person name="Nielsen P.H."/>
            <person name="Albertsen M."/>
        </authorList>
    </citation>
    <scope>NUCLEOTIDE SEQUENCE [LARGE SCALE GENOMIC DNA]</scope>
    <source>
        <strain evidence="2">Ribe_18-Q3-R11-54_MAXAC.273</strain>
    </source>
</reference>
<dbReference type="CDD" id="cd04301">
    <property type="entry name" value="NAT_SF"/>
    <property type="match status" value="1"/>
</dbReference>
<dbReference type="AlphaFoldDB" id="A0A9D7XQ68"/>
<evidence type="ECO:0000313" key="2">
    <source>
        <dbReference type="EMBL" id="MBK9985314.1"/>
    </source>
</evidence>
<dbReference type="PROSITE" id="PS51186">
    <property type="entry name" value="GNAT"/>
    <property type="match status" value="1"/>
</dbReference>